<dbReference type="EMBL" id="GGEC01085564">
    <property type="protein sequence ID" value="MBX66048.1"/>
    <property type="molecule type" value="Transcribed_RNA"/>
</dbReference>
<protein>
    <submittedName>
        <fullName evidence="1">Uncharacterized protein</fullName>
    </submittedName>
</protein>
<dbReference type="AlphaFoldDB" id="A0A2P2QGD4"/>
<accession>A0A2P2QGD4</accession>
<organism evidence="1">
    <name type="scientific">Rhizophora mucronata</name>
    <name type="common">Asiatic mangrove</name>
    <dbReference type="NCBI Taxonomy" id="61149"/>
    <lineage>
        <taxon>Eukaryota</taxon>
        <taxon>Viridiplantae</taxon>
        <taxon>Streptophyta</taxon>
        <taxon>Embryophyta</taxon>
        <taxon>Tracheophyta</taxon>
        <taxon>Spermatophyta</taxon>
        <taxon>Magnoliopsida</taxon>
        <taxon>eudicotyledons</taxon>
        <taxon>Gunneridae</taxon>
        <taxon>Pentapetalae</taxon>
        <taxon>rosids</taxon>
        <taxon>fabids</taxon>
        <taxon>Malpighiales</taxon>
        <taxon>Rhizophoraceae</taxon>
        <taxon>Rhizophora</taxon>
    </lineage>
</organism>
<sequence>MILTFKLLKFTRISSSTEIHLFPIHNQPTLQRKEPK</sequence>
<proteinExistence type="predicted"/>
<name>A0A2P2QGD4_RHIMU</name>
<reference evidence="1" key="1">
    <citation type="submission" date="2018-02" db="EMBL/GenBank/DDBJ databases">
        <title>Rhizophora mucronata_Transcriptome.</title>
        <authorList>
            <person name="Meera S.P."/>
            <person name="Sreeshan A."/>
            <person name="Augustine A."/>
        </authorList>
    </citation>
    <scope>NUCLEOTIDE SEQUENCE</scope>
    <source>
        <tissue evidence="1">Leaf</tissue>
    </source>
</reference>
<evidence type="ECO:0000313" key="1">
    <source>
        <dbReference type="EMBL" id="MBX66048.1"/>
    </source>
</evidence>